<dbReference type="EMBL" id="BKAU01000001">
    <property type="protein sequence ID" value="GEP94739.1"/>
    <property type="molecule type" value="Genomic_DNA"/>
</dbReference>
<gene>
    <name evidence="2" type="ORF">CCY01nite_09990</name>
</gene>
<comment type="caution">
    <text evidence="2">The sequence shown here is derived from an EMBL/GenBank/DDBJ whole genome shotgun (WGS) entry which is preliminary data.</text>
</comment>
<organism evidence="2 3">
    <name type="scientific">Chitinophaga cymbidii</name>
    <dbReference type="NCBI Taxonomy" id="1096750"/>
    <lineage>
        <taxon>Bacteria</taxon>
        <taxon>Pseudomonadati</taxon>
        <taxon>Bacteroidota</taxon>
        <taxon>Chitinophagia</taxon>
        <taxon>Chitinophagales</taxon>
        <taxon>Chitinophagaceae</taxon>
        <taxon>Chitinophaga</taxon>
    </lineage>
</organism>
<dbReference type="InterPro" id="IPR036278">
    <property type="entry name" value="Sialidase_sf"/>
</dbReference>
<dbReference type="SUPFAM" id="SSF50939">
    <property type="entry name" value="Sialidases"/>
    <property type="match status" value="1"/>
</dbReference>
<proteinExistence type="predicted"/>
<evidence type="ECO:0000313" key="3">
    <source>
        <dbReference type="Proteomes" id="UP000321436"/>
    </source>
</evidence>
<reference evidence="2 3" key="1">
    <citation type="submission" date="2019-07" db="EMBL/GenBank/DDBJ databases">
        <title>Whole genome shotgun sequence of Chitinophaga cymbidii NBRC 109752.</title>
        <authorList>
            <person name="Hosoyama A."/>
            <person name="Uohara A."/>
            <person name="Ohji S."/>
            <person name="Ichikawa N."/>
        </authorList>
    </citation>
    <scope>NUCLEOTIDE SEQUENCE [LARGE SCALE GENOMIC DNA]</scope>
    <source>
        <strain evidence="2 3">NBRC 109752</strain>
    </source>
</reference>
<keyword evidence="1" id="KW-0732">Signal</keyword>
<keyword evidence="3" id="KW-1185">Reference proteome</keyword>
<dbReference type="OrthoDB" id="183671at2"/>
<dbReference type="RefSeq" id="WP_146858394.1">
    <property type="nucleotide sequence ID" value="NZ_BKAU01000001.1"/>
</dbReference>
<dbReference type="Proteomes" id="UP000321436">
    <property type="component" value="Unassembled WGS sequence"/>
</dbReference>
<evidence type="ECO:0000256" key="1">
    <source>
        <dbReference type="SAM" id="SignalP"/>
    </source>
</evidence>
<feature type="signal peptide" evidence="1">
    <location>
        <begin position="1"/>
        <end position="19"/>
    </location>
</feature>
<feature type="chain" id="PRO_5021850393" description="BNR repeat-containing family member" evidence="1">
    <location>
        <begin position="20"/>
        <end position="477"/>
    </location>
</feature>
<accession>A0A512RGA2</accession>
<protein>
    <recommendedName>
        <fullName evidence="4">BNR repeat-containing family member</fullName>
    </recommendedName>
</protein>
<dbReference type="Pfam" id="PF15892">
    <property type="entry name" value="BNR_4"/>
    <property type="match status" value="1"/>
</dbReference>
<evidence type="ECO:0008006" key="4">
    <source>
        <dbReference type="Google" id="ProtNLM"/>
    </source>
</evidence>
<sequence>MKRSIYLLLIVLSSLQSFAQQKRDDGYRGIWYSNGSNREYSYKYGGGLGTYPSNHYPFAVYAPKVRKTFFCYGGTDTAGKTLYHEVGYFDHATGMVSRPTLVLDKQTDDAHDNPVMQVDKDGYIWLFSTSHGTARPSFIHKSTKPYDISAFTRIAATKMENGKRVPLDNFSYLQVYYDAEEGFLALFTHYEIKELRYGKKSCRVIAYMKSADGVHWSEWKDIANMEEGHYQTSGQSGKRIGTAFNHHPNMKSGPGLDHRTNLYYLYTDDFGESWKTADGQAVQLPLLEAGKTALVKDYATAKLNVYINDLNFDAGGGPVILYQTSKGAAPGPYNGPYEWHTARWTGKSWDMLPFTTSDHNYDMGSLMIEANGVWRVVAPTETGPQAFNTGGEVVMWASRDQGRHWSREKQLTQHSRKNHSYPRRPVNGHPGFYAFWADGNGRQPSSSALYFSDLAGNVFRLPLKMNRPMMKPEKIGE</sequence>
<evidence type="ECO:0000313" key="2">
    <source>
        <dbReference type="EMBL" id="GEP94739.1"/>
    </source>
</evidence>
<dbReference type="AlphaFoldDB" id="A0A512RGA2"/>
<name>A0A512RGA2_9BACT</name>